<dbReference type="Pfam" id="PF02782">
    <property type="entry name" value="FGGY_C"/>
    <property type="match status" value="1"/>
</dbReference>
<dbReference type="GO" id="GO:0005829">
    <property type="term" value="C:cytosol"/>
    <property type="evidence" value="ECO:0007669"/>
    <property type="project" value="TreeGrafter"/>
</dbReference>
<evidence type="ECO:0000256" key="3">
    <source>
        <dbReference type="ARBA" id="ARBA00022741"/>
    </source>
</evidence>
<evidence type="ECO:0000259" key="8">
    <source>
        <dbReference type="Pfam" id="PF00370"/>
    </source>
</evidence>
<keyword evidence="11" id="KW-1185">Reference proteome</keyword>
<dbReference type="InterPro" id="IPR013449">
    <property type="entry name" value="Rhamnulokinase"/>
</dbReference>
<evidence type="ECO:0008006" key="12">
    <source>
        <dbReference type="Google" id="ProtNLM"/>
    </source>
</evidence>
<dbReference type="Pfam" id="PF00370">
    <property type="entry name" value="FGGY_N"/>
    <property type="match status" value="1"/>
</dbReference>
<dbReference type="GO" id="GO:0008993">
    <property type="term" value="F:rhamnulokinase activity"/>
    <property type="evidence" value="ECO:0007669"/>
    <property type="project" value="InterPro"/>
</dbReference>
<keyword evidence="4" id="KW-0418">Kinase</keyword>
<dbReference type="CDD" id="cd07771">
    <property type="entry name" value="ASKHA_NBD_FGGY_RhaB-like"/>
    <property type="match status" value="1"/>
</dbReference>
<dbReference type="STRING" id="626369.HMPREF0446_01088"/>
<dbReference type="AlphaFoldDB" id="D0BM85"/>
<dbReference type="RefSeq" id="WP_006703364.1">
    <property type="nucleotide sequence ID" value="NZ_KI391971.1"/>
</dbReference>
<dbReference type="OrthoDB" id="9805576at2"/>
<comment type="caution">
    <text evidence="10">The sequence shown here is derived from an EMBL/GenBank/DDBJ whole genome shotgun (WGS) entry which is preliminary data.</text>
</comment>
<keyword evidence="3" id="KW-0547">Nucleotide-binding</keyword>
<dbReference type="InterPro" id="IPR018484">
    <property type="entry name" value="FGGY_N"/>
</dbReference>
<evidence type="ECO:0000313" key="10">
    <source>
        <dbReference type="EMBL" id="EEW93100.1"/>
    </source>
</evidence>
<keyword evidence="7" id="KW-0684">Rhamnose metabolism</keyword>
<feature type="domain" description="Carbohydrate kinase FGGY C-terminal" evidence="9">
    <location>
        <begin position="258"/>
        <end position="446"/>
    </location>
</feature>
<evidence type="ECO:0000256" key="2">
    <source>
        <dbReference type="ARBA" id="ARBA00022679"/>
    </source>
</evidence>
<protein>
    <recommendedName>
        <fullName evidence="12">Rhamnulokinase</fullName>
    </recommendedName>
</protein>
<evidence type="ECO:0000256" key="6">
    <source>
        <dbReference type="ARBA" id="ARBA00023157"/>
    </source>
</evidence>
<name>D0BM85_9LACT</name>
<dbReference type="GO" id="GO:0006071">
    <property type="term" value="P:glycerol metabolic process"/>
    <property type="evidence" value="ECO:0007669"/>
    <property type="project" value="TreeGrafter"/>
</dbReference>
<dbReference type="PANTHER" id="PTHR10196">
    <property type="entry name" value="SUGAR KINASE"/>
    <property type="match status" value="1"/>
</dbReference>
<evidence type="ECO:0000313" key="11">
    <source>
        <dbReference type="Proteomes" id="UP000002939"/>
    </source>
</evidence>
<dbReference type="Gene3D" id="3.30.420.40">
    <property type="match status" value="2"/>
</dbReference>
<dbReference type="GO" id="GO:0004370">
    <property type="term" value="F:glycerol kinase activity"/>
    <property type="evidence" value="ECO:0007669"/>
    <property type="project" value="TreeGrafter"/>
</dbReference>
<dbReference type="EMBL" id="ACRF02000016">
    <property type="protein sequence ID" value="EEW93100.1"/>
    <property type="molecule type" value="Genomic_DNA"/>
</dbReference>
<dbReference type="eggNOG" id="COG1070">
    <property type="taxonomic scope" value="Bacteria"/>
</dbReference>
<feature type="domain" description="Carbohydrate kinase FGGY N-terminal" evidence="8">
    <location>
        <begin position="6"/>
        <end position="246"/>
    </location>
</feature>
<organism evidence="10 11">
    <name type="scientific">Granulicatella elegans ATCC 700633</name>
    <dbReference type="NCBI Taxonomy" id="626369"/>
    <lineage>
        <taxon>Bacteria</taxon>
        <taxon>Bacillati</taxon>
        <taxon>Bacillota</taxon>
        <taxon>Bacilli</taxon>
        <taxon>Lactobacillales</taxon>
        <taxon>Carnobacteriaceae</taxon>
        <taxon>Granulicatella</taxon>
    </lineage>
</organism>
<sequence>MSLMKVLAIDLGASSGRVMQAVYNGSSLQLSEVHRFKNEPVNLNDGLYWNLLHLFGEIKQGIKKASNDSIPIRSISVDTWGVDYAYLDHNGDLLYQPHCYRDNRMGRYEESFYQLISKNELFKKTGVQPATYNTILQIYSDLQEKPQLKQVVQRVLFIPDLINYLLAGVLANEYTIASTSGLLDVFTQDFSEEIFEKLGIPTKWFSSPVKNGSVLRDLSPRIVQELKVEPFKVIAGAGHDTAAAVLAIPYENEKGTVFISCGTWSLVGIESDKPIITDEAFESGLTNEGCFDGKYRLLQNTTGMWIIQELQRDWRSQGEEVSFAEMVQLAEKVTDNHTWIYPNDPVFASPGDMESKIKEFCKVTGQAVPQTKGHIVRIVIESLALTYLETIEQLEDLTKQKMTTVQMVGGGIQNKLLCQITANFTNRLVITGPVEASALGNILSQLLTLEVIHSRQEAQNLIKASEVVTRYEPQAVEGFSNIQQKFKQIKKGISSC</sequence>
<dbReference type="GO" id="GO:0019301">
    <property type="term" value="P:rhamnose catabolic process"/>
    <property type="evidence" value="ECO:0007669"/>
    <property type="project" value="InterPro"/>
</dbReference>
<reference evidence="10" key="2">
    <citation type="submission" date="2011-10" db="EMBL/GenBank/DDBJ databases">
        <title>The Genome Sequence of Granulicatella elegans ATCC 700633.</title>
        <authorList>
            <consortium name="The Broad Institute Genome Sequencing Platform"/>
            <consortium name="The Broad Institute Genome Sequencing Center for Infectious Disease"/>
            <person name="Earl A."/>
            <person name="Ward D."/>
            <person name="Feldgarden M."/>
            <person name="Gevers D."/>
            <person name="Sibley C.D."/>
            <person name="Field T.R."/>
            <person name="Grinwis M."/>
            <person name="Eshaghurshan C.S."/>
            <person name="Surette M.G."/>
            <person name="Young S.K."/>
            <person name="Zeng Q."/>
            <person name="Gargeya S."/>
            <person name="Fitzgerald M."/>
            <person name="Haas B."/>
            <person name="Abouelleil A."/>
            <person name="Alvarado L."/>
            <person name="Arachchi H.M."/>
            <person name="Berlin A."/>
            <person name="Brown A."/>
            <person name="Chapman S.B."/>
            <person name="Chen Z."/>
            <person name="Dunbar C."/>
            <person name="Freedman E."/>
            <person name="Gearin G."/>
            <person name="Goldberg J."/>
            <person name="Griggs A."/>
            <person name="Gujja S."/>
            <person name="Heiman D."/>
            <person name="Howarth C."/>
            <person name="Larson L."/>
            <person name="Lui A."/>
            <person name="MacDonald P.J.P."/>
            <person name="Montmayeur A."/>
            <person name="Murphy C."/>
            <person name="Neiman D."/>
            <person name="Pearson M."/>
            <person name="Priest M."/>
            <person name="Roberts A."/>
            <person name="Saif S."/>
            <person name="Shea T."/>
            <person name="Shenoy N."/>
            <person name="Sisk P."/>
            <person name="Stolte C."/>
            <person name="Sykes S."/>
            <person name="Wortman J."/>
            <person name="Nusbaum C."/>
            <person name="Birren B."/>
        </authorList>
    </citation>
    <scope>NUCLEOTIDE SEQUENCE [LARGE SCALE GENOMIC DNA]</scope>
    <source>
        <strain evidence="10">ATCC 700633</strain>
    </source>
</reference>
<keyword evidence="2" id="KW-0808">Transferase</keyword>
<dbReference type="InterPro" id="IPR018485">
    <property type="entry name" value="FGGY_C"/>
</dbReference>
<proteinExistence type="inferred from homology"/>
<dbReference type="HOGENOM" id="CLU_039395_0_1_9"/>
<evidence type="ECO:0000256" key="5">
    <source>
        <dbReference type="ARBA" id="ARBA00022840"/>
    </source>
</evidence>
<evidence type="ECO:0000259" key="9">
    <source>
        <dbReference type="Pfam" id="PF02782"/>
    </source>
</evidence>
<accession>D0BM85</accession>
<reference evidence="10" key="1">
    <citation type="submission" date="2009-09" db="EMBL/GenBank/DDBJ databases">
        <authorList>
            <consortium name="The Broad Institute Genome Sequencing Platform"/>
            <person name="Ward D."/>
            <person name="Feldgarden M."/>
            <person name="Earl A."/>
            <person name="Young S.K."/>
            <person name="Zeng Q."/>
            <person name="Koehrsen M."/>
            <person name="Alvarado L."/>
            <person name="Berlin A."/>
            <person name="Bochicchio J."/>
            <person name="Borenstein D."/>
            <person name="Chapman S.B."/>
            <person name="Chen Z."/>
            <person name="Engels R."/>
            <person name="Freedman E."/>
            <person name="Gellesch M."/>
            <person name="Goldberg J."/>
            <person name="Griggs A."/>
            <person name="Gujja S."/>
            <person name="Heilman E."/>
            <person name="Heiman D."/>
            <person name="Hepburn T."/>
            <person name="Howarth C."/>
            <person name="Jen D."/>
            <person name="Larson L."/>
            <person name="Lewis B."/>
            <person name="Mehta T."/>
            <person name="Park D."/>
            <person name="Pearson M."/>
            <person name="Roberts A."/>
            <person name="Saif S."/>
            <person name="Shea T."/>
            <person name="Shenoy N."/>
            <person name="Sisk P."/>
            <person name="Stolte C."/>
            <person name="Sykes S."/>
            <person name="Thomson T."/>
            <person name="Walk T."/>
            <person name="White J."/>
            <person name="Yandava C."/>
            <person name="Sibley C.D."/>
            <person name="Field T.R."/>
            <person name="Grinwis M."/>
            <person name="Eshaghurshan C.S."/>
            <person name="Surette M.G."/>
            <person name="Haas B."/>
            <person name="Nusbaum C."/>
            <person name="Birren B."/>
        </authorList>
    </citation>
    <scope>NUCLEOTIDE SEQUENCE [LARGE SCALE GENOMIC DNA]</scope>
    <source>
        <strain evidence="10">ATCC 700633</strain>
    </source>
</reference>
<dbReference type="GO" id="GO:0005524">
    <property type="term" value="F:ATP binding"/>
    <property type="evidence" value="ECO:0007669"/>
    <property type="project" value="UniProtKB-KW"/>
</dbReference>
<dbReference type="InterPro" id="IPR043129">
    <property type="entry name" value="ATPase_NBD"/>
</dbReference>
<evidence type="ECO:0000256" key="7">
    <source>
        <dbReference type="ARBA" id="ARBA00023308"/>
    </source>
</evidence>
<evidence type="ECO:0000256" key="4">
    <source>
        <dbReference type="ARBA" id="ARBA00022777"/>
    </source>
</evidence>
<comment type="similarity">
    <text evidence="1">Belongs to the FGGY kinase family.</text>
</comment>
<dbReference type="Proteomes" id="UP000002939">
    <property type="component" value="Unassembled WGS sequence"/>
</dbReference>
<keyword evidence="5" id="KW-0067">ATP-binding</keyword>
<gene>
    <name evidence="10" type="ORF">HMPREF0446_01088</name>
</gene>
<dbReference type="PANTHER" id="PTHR10196:SF93">
    <property type="entry name" value="L-RHAMNULOKINASE"/>
    <property type="match status" value="1"/>
</dbReference>
<dbReference type="SUPFAM" id="SSF53067">
    <property type="entry name" value="Actin-like ATPase domain"/>
    <property type="match status" value="2"/>
</dbReference>
<evidence type="ECO:0000256" key="1">
    <source>
        <dbReference type="ARBA" id="ARBA00009156"/>
    </source>
</evidence>
<keyword evidence="6" id="KW-1015">Disulfide bond</keyword>